<feature type="compositionally biased region" description="Polar residues" evidence="1">
    <location>
        <begin position="165"/>
        <end position="175"/>
    </location>
</feature>
<evidence type="ECO:0000313" key="3">
    <source>
        <dbReference type="Proteomes" id="UP000514713"/>
    </source>
</evidence>
<gene>
    <name evidence="2" type="ORF">HUN01_06815</name>
</gene>
<feature type="region of interest" description="Disordered" evidence="1">
    <location>
        <begin position="165"/>
        <end position="186"/>
    </location>
</feature>
<protein>
    <submittedName>
        <fullName evidence="2">Uncharacterized protein</fullName>
    </submittedName>
</protein>
<sequence>MPSYTRNKKREDVIFVAVNPVVRFGWKSKNLASISGISQTDLTTDLGHTAQSAVTGSGLILVIGAQAPKPARVTKRISNATVGQQQSVSTFCAYDKLATALGKSWNLSKNRRSVTLRASSAQRGSLTAVATLSDGSLYCFSMNKADFEAYGAELGLEHSETISNTERNKLVSGSSKPRPGRASKQLTDGSNFSSFYSTSMAENVSTAGYDILSEEIVLVASSGGGGGS</sequence>
<name>A0A7D7LAH5_9NOSO</name>
<accession>A0A7D7LAH5</accession>
<proteinExistence type="predicted"/>
<reference evidence="3" key="1">
    <citation type="submission" date="2020-06" db="EMBL/GenBank/DDBJ databases">
        <title>Nostoc edaphicum CCNP1411 genome.</title>
        <authorList>
            <person name="Fidor A."/>
            <person name="Grabski M."/>
            <person name="Gawor J."/>
            <person name="Gromadka R."/>
            <person name="Wegrzyn G."/>
            <person name="Mazur-Marzec H."/>
        </authorList>
    </citation>
    <scope>NUCLEOTIDE SEQUENCE [LARGE SCALE GENOMIC DNA]</scope>
    <source>
        <strain evidence="3">CCNP1411</strain>
    </source>
</reference>
<dbReference type="Proteomes" id="UP000514713">
    <property type="component" value="Chromosome"/>
</dbReference>
<keyword evidence="3" id="KW-1185">Reference proteome</keyword>
<dbReference type="EMBL" id="CP054698">
    <property type="protein sequence ID" value="QMS87308.1"/>
    <property type="molecule type" value="Genomic_DNA"/>
</dbReference>
<evidence type="ECO:0000313" key="2">
    <source>
        <dbReference type="EMBL" id="QMS87308.1"/>
    </source>
</evidence>
<dbReference type="AlphaFoldDB" id="A0A7D7LAH5"/>
<organism evidence="2 3">
    <name type="scientific">Nostoc edaphicum CCNP1411</name>
    <dbReference type="NCBI Taxonomy" id="1472755"/>
    <lineage>
        <taxon>Bacteria</taxon>
        <taxon>Bacillati</taxon>
        <taxon>Cyanobacteriota</taxon>
        <taxon>Cyanophyceae</taxon>
        <taxon>Nostocales</taxon>
        <taxon>Nostocaceae</taxon>
        <taxon>Nostoc</taxon>
    </lineage>
</organism>
<evidence type="ECO:0000256" key="1">
    <source>
        <dbReference type="SAM" id="MobiDB-lite"/>
    </source>
</evidence>
<dbReference type="KEGG" id="ned:HUN01_06815"/>
<dbReference type="RefSeq" id="WP_181930638.1">
    <property type="nucleotide sequence ID" value="NZ_CP054698.1"/>
</dbReference>